<keyword evidence="8" id="KW-1185">Reference proteome</keyword>
<keyword evidence="2" id="KW-0067">ATP-binding</keyword>
<evidence type="ECO:0000256" key="4">
    <source>
        <dbReference type="ARBA" id="ARBA00023125"/>
    </source>
</evidence>
<dbReference type="Proteomes" id="UP001589833">
    <property type="component" value="Unassembled WGS sequence"/>
</dbReference>
<dbReference type="RefSeq" id="WP_273840935.1">
    <property type="nucleotide sequence ID" value="NZ_JAQQWT010000003.1"/>
</dbReference>
<dbReference type="InterPro" id="IPR002078">
    <property type="entry name" value="Sigma_54_int"/>
</dbReference>
<organism evidence="7 8">
    <name type="scientific">Halalkalibacter alkalisediminis</name>
    <dbReference type="NCBI Taxonomy" id="935616"/>
    <lineage>
        <taxon>Bacteria</taxon>
        <taxon>Bacillati</taxon>
        <taxon>Bacillota</taxon>
        <taxon>Bacilli</taxon>
        <taxon>Bacillales</taxon>
        <taxon>Bacillaceae</taxon>
        <taxon>Halalkalibacter</taxon>
    </lineage>
</organism>
<evidence type="ECO:0000313" key="8">
    <source>
        <dbReference type="Proteomes" id="UP001589833"/>
    </source>
</evidence>
<dbReference type="InterPro" id="IPR025662">
    <property type="entry name" value="Sigma_54_int_dom_ATP-bd_1"/>
</dbReference>
<evidence type="ECO:0000256" key="1">
    <source>
        <dbReference type="ARBA" id="ARBA00022741"/>
    </source>
</evidence>
<dbReference type="Gene3D" id="1.10.10.60">
    <property type="entry name" value="Homeodomain-like"/>
    <property type="match status" value="1"/>
</dbReference>
<evidence type="ECO:0000256" key="5">
    <source>
        <dbReference type="ARBA" id="ARBA00023163"/>
    </source>
</evidence>
<proteinExistence type="predicted"/>
<dbReference type="SMART" id="SM00382">
    <property type="entry name" value="AAA"/>
    <property type="match status" value="1"/>
</dbReference>
<feature type="domain" description="Sigma-54 factor interaction" evidence="6">
    <location>
        <begin position="146"/>
        <end position="374"/>
    </location>
</feature>
<dbReference type="PANTHER" id="PTHR32071:SF74">
    <property type="entry name" value="TRANSCRIPTIONAL ACTIVATOR ROCR"/>
    <property type="match status" value="1"/>
</dbReference>
<dbReference type="PRINTS" id="PR01590">
    <property type="entry name" value="HTHFIS"/>
</dbReference>
<dbReference type="PROSITE" id="PS00676">
    <property type="entry name" value="SIGMA54_INTERACT_2"/>
    <property type="match status" value="1"/>
</dbReference>
<dbReference type="PROSITE" id="PS00675">
    <property type="entry name" value="SIGMA54_INTERACT_1"/>
    <property type="match status" value="1"/>
</dbReference>
<keyword evidence="1" id="KW-0547">Nucleotide-binding</keyword>
<dbReference type="Gene3D" id="3.30.450.20">
    <property type="entry name" value="PAS domain"/>
    <property type="match status" value="1"/>
</dbReference>
<dbReference type="EMBL" id="JBHLTR010000004">
    <property type="protein sequence ID" value="MFC0558392.1"/>
    <property type="molecule type" value="Genomic_DNA"/>
</dbReference>
<dbReference type="PROSITE" id="PS00688">
    <property type="entry name" value="SIGMA54_INTERACT_3"/>
    <property type="match status" value="1"/>
</dbReference>
<dbReference type="Pfam" id="PF00158">
    <property type="entry name" value="Sigma54_activat"/>
    <property type="match status" value="1"/>
</dbReference>
<dbReference type="InterPro" id="IPR058031">
    <property type="entry name" value="AAA_lid_NorR"/>
</dbReference>
<dbReference type="InterPro" id="IPR025943">
    <property type="entry name" value="Sigma_54_int_dom_ATP-bd_2"/>
</dbReference>
<dbReference type="CDD" id="cd00009">
    <property type="entry name" value="AAA"/>
    <property type="match status" value="1"/>
</dbReference>
<dbReference type="Pfam" id="PF00989">
    <property type="entry name" value="PAS"/>
    <property type="match status" value="1"/>
</dbReference>
<dbReference type="InterPro" id="IPR003593">
    <property type="entry name" value="AAA+_ATPase"/>
</dbReference>
<evidence type="ECO:0000256" key="2">
    <source>
        <dbReference type="ARBA" id="ARBA00022840"/>
    </source>
</evidence>
<evidence type="ECO:0000256" key="3">
    <source>
        <dbReference type="ARBA" id="ARBA00023015"/>
    </source>
</evidence>
<sequence length="486" mass="55176">MHLNKNEFNQLIKIYQTILNEIDVGVHAINESGKTVIYNHKMMEIESLSEEDVFNKDFLDVFEFEEGQRSTLLEALFKKKTFRNVKQTYFTKNGKAITTINHTFPIYSDDEVIGAIEIAKDVTKLENLIKNNLNLKGDTRFTFDSLIGESAAINEVIEIAKRATRTPSSVLIIGETGTGKELFAQSIHNGSEHSSGPFISQNCAAMPDTLIESLLFGTKKGAFTGAADQIGLFEQAEGGTLLLDEINSLSPMLQAKLLRAIQEKSIKRIGDTVNRKVNVRIIATINEDPVEAIANNRLRKDLYYRLSVVSLFIPPLRERKEDLSFLVKSFIQKYNHIFQMEVTNISEEVLQLLRQYDWPGNVRELEHVIEASMNVLIGESIIDVSHLPYHFRNKSSLASPIESSMVGVYDTNNESKRSTAQDPFIQADLSSDRPRGNLKDYLLKAEKYYIKKSLEENKYHKTKTADELGLSRQTLQYRIKRLNIDA</sequence>
<dbReference type="Gene3D" id="3.40.50.300">
    <property type="entry name" value="P-loop containing nucleotide triphosphate hydrolases"/>
    <property type="match status" value="1"/>
</dbReference>
<evidence type="ECO:0000259" key="6">
    <source>
        <dbReference type="PROSITE" id="PS50045"/>
    </source>
</evidence>
<dbReference type="PROSITE" id="PS50045">
    <property type="entry name" value="SIGMA54_INTERACT_4"/>
    <property type="match status" value="1"/>
</dbReference>
<keyword evidence="4" id="KW-0238">DNA-binding</keyword>
<keyword evidence="5" id="KW-0804">Transcription</keyword>
<keyword evidence="3" id="KW-0805">Transcription regulation</keyword>
<dbReference type="SUPFAM" id="SSF46689">
    <property type="entry name" value="Homeodomain-like"/>
    <property type="match status" value="1"/>
</dbReference>
<dbReference type="InterPro" id="IPR002197">
    <property type="entry name" value="HTH_Fis"/>
</dbReference>
<dbReference type="SUPFAM" id="SSF55785">
    <property type="entry name" value="PYP-like sensor domain (PAS domain)"/>
    <property type="match status" value="1"/>
</dbReference>
<dbReference type="Gene3D" id="1.10.8.60">
    <property type="match status" value="1"/>
</dbReference>
<protein>
    <submittedName>
        <fullName evidence="7">Sigma-54 interaction domain-containing protein</fullName>
    </submittedName>
</protein>
<dbReference type="InterPro" id="IPR027417">
    <property type="entry name" value="P-loop_NTPase"/>
</dbReference>
<dbReference type="InterPro" id="IPR009057">
    <property type="entry name" value="Homeodomain-like_sf"/>
</dbReference>
<dbReference type="SUPFAM" id="SSF52540">
    <property type="entry name" value="P-loop containing nucleoside triphosphate hydrolases"/>
    <property type="match status" value="1"/>
</dbReference>
<dbReference type="Pfam" id="PF02954">
    <property type="entry name" value="HTH_8"/>
    <property type="match status" value="1"/>
</dbReference>
<dbReference type="InterPro" id="IPR025944">
    <property type="entry name" value="Sigma_54_int_dom_CS"/>
</dbReference>
<evidence type="ECO:0000313" key="7">
    <source>
        <dbReference type="EMBL" id="MFC0558392.1"/>
    </source>
</evidence>
<dbReference type="InterPro" id="IPR013767">
    <property type="entry name" value="PAS_fold"/>
</dbReference>
<dbReference type="Pfam" id="PF25601">
    <property type="entry name" value="AAA_lid_14"/>
    <property type="match status" value="1"/>
</dbReference>
<dbReference type="NCBIfam" id="TIGR00229">
    <property type="entry name" value="sensory_box"/>
    <property type="match status" value="1"/>
</dbReference>
<dbReference type="CDD" id="cd00130">
    <property type="entry name" value="PAS"/>
    <property type="match status" value="1"/>
</dbReference>
<reference evidence="7 8" key="1">
    <citation type="submission" date="2024-09" db="EMBL/GenBank/DDBJ databases">
        <authorList>
            <person name="Sun Q."/>
            <person name="Mori K."/>
        </authorList>
    </citation>
    <scope>NUCLEOTIDE SEQUENCE [LARGE SCALE GENOMIC DNA]</scope>
    <source>
        <strain evidence="7 8">NCAIM B.02301</strain>
    </source>
</reference>
<comment type="caution">
    <text evidence="7">The sequence shown here is derived from an EMBL/GenBank/DDBJ whole genome shotgun (WGS) entry which is preliminary data.</text>
</comment>
<accession>A0ABV6NC73</accession>
<gene>
    <name evidence="7" type="ORF">ACFFH4_04940</name>
</gene>
<dbReference type="PANTHER" id="PTHR32071">
    <property type="entry name" value="TRANSCRIPTIONAL REGULATORY PROTEIN"/>
    <property type="match status" value="1"/>
</dbReference>
<dbReference type="InterPro" id="IPR000014">
    <property type="entry name" value="PAS"/>
</dbReference>
<name>A0ABV6NC73_9BACI</name>
<dbReference type="InterPro" id="IPR035965">
    <property type="entry name" value="PAS-like_dom_sf"/>
</dbReference>